<dbReference type="InterPro" id="IPR022441">
    <property type="entry name" value="Para_beta_helix_rpt-2"/>
</dbReference>
<sequence>MKRRLAVLLVGVLVPAAVYANRGPQAPAPRDAAEIQAMVDAAADGAEVVPPPGHYLGHVVVNKPITLDGRDQVTIDAGGSGTVVVVETNNAVVRNLHLTNSGADHNAEDAGVHVRGNNNVIKDNVIDETLEGVNLSKADGNIVRRNRISSKSELPLGLRGDGLKLWYSNDNAIEENDLVNSRDLVVWYSQRNRIARNVSHGGRYGLHFMYAGSNIVDSNRFFDNSVGISMMYSEGVVVKGNYIASSTGATGTCIAAKESSDLTVENNDIIYCAQGLFLDVSPYQPDSTNRISNNRFRFNDIAVGFLNDRPGNIFTDNIFGDNLTEVAVYGGGSARSNEWNGNSWDSYEGFDRDGDGIGDTPHRVFGYAGRVWMDMPNTRFFKGTATLEVLDFLDRLAPFSEPELLLEDERPHIRAKEKTS</sequence>
<dbReference type="Gene3D" id="2.160.20.10">
    <property type="entry name" value="Single-stranded right-handed beta-helix, Pectin lyase-like"/>
    <property type="match status" value="1"/>
</dbReference>
<reference evidence="3 4" key="1">
    <citation type="submission" date="2020-02" db="EMBL/GenBank/DDBJ databases">
        <authorList>
            <person name="Dziuba M."/>
            <person name="Kuznetsov B."/>
            <person name="Mardanov A."/>
            <person name="Ravin N."/>
            <person name="Grouzdev D."/>
        </authorList>
    </citation>
    <scope>NUCLEOTIDE SEQUENCE [LARGE SCALE GENOMIC DNA]</scope>
    <source>
        <strain evidence="3 4">SpK</strain>
    </source>
</reference>
<dbReference type="InterPro" id="IPR007742">
    <property type="entry name" value="NosD_dom"/>
</dbReference>
<dbReference type="SMART" id="SM00710">
    <property type="entry name" value="PbH1"/>
    <property type="match status" value="9"/>
</dbReference>
<name>A0A7C9UXV0_9PROT</name>
<dbReference type="InterPro" id="IPR006633">
    <property type="entry name" value="Carb-bd_sugar_hydrolysis-dom"/>
</dbReference>
<evidence type="ECO:0000313" key="4">
    <source>
        <dbReference type="Proteomes" id="UP000480684"/>
    </source>
</evidence>
<protein>
    <submittedName>
        <fullName evidence="3">Nitrous oxide reductase family maturation protein NosD</fullName>
    </submittedName>
</protein>
<dbReference type="SMART" id="SM00722">
    <property type="entry name" value="CASH"/>
    <property type="match status" value="2"/>
</dbReference>
<gene>
    <name evidence="3" type="primary">nosD</name>
    <name evidence="3" type="ORF">G4223_04415</name>
</gene>
<dbReference type="NCBIfam" id="TIGR04247">
    <property type="entry name" value="NosD_copper_fam"/>
    <property type="match status" value="1"/>
</dbReference>
<proteinExistence type="predicted"/>
<organism evidence="3 4">
    <name type="scientific">Magnetospirillum aberrantis SpK</name>
    <dbReference type="NCBI Taxonomy" id="908842"/>
    <lineage>
        <taxon>Bacteria</taxon>
        <taxon>Pseudomonadati</taxon>
        <taxon>Pseudomonadota</taxon>
        <taxon>Alphaproteobacteria</taxon>
        <taxon>Rhodospirillales</taxon>
        <taxon>Rhodospirillaceae</taxon>
        <taxon>Magnetospirillum</taxon>
    </lineage>
</organism>
<feature type="chain" id="PRO_5028976318" evidence="1">
    <location>
        <begin position="21"/>
        <end position="420"/>
    </location>
</feature>
<feature type="signal peptide" evidence="1">
    <location>
        <begin position="1"/>
        <end position="20"/>
    </location>
</feature>
<dbReference type="InterPro" id="IPR012334">
    <property type="entry name" value="Pectin_lyas_fold"/>
</dbReference>
<dbReference type="Proteomes" id="UP000480684">
    <property type="component" value="Unassembled WGS sequence"/>
</dbReference>
<dbReference type="AlphaFoldDB" id="A0A7C9UXV0"/>
<dbReference type="Pfam" id="PF05048">
    <property type="entry name" value="NosD"/>
    <property type="match status" value="1"/>
</dbReference>
<evidence type="ECO:0000256" key="1">
    <source>
        <dbReference type="SAM" id="SignalP"/>
    </source>
</evidence>
<feature type="domain" description="Carbohydrate-binding/sugar hydrolysis" evidence="2">
    <location>
        <begin position="232"/>
        <end position="360"/>
    </location>
</feature>
<dbReference type="InterPro" id="IPR011050">
    <property type="entry name" value="Pectin_lyase_fold/virulence"/>
</dbReference>
<accession>A0A7C9UXV0</accession>
<comment type="caution">
    <text evidence="3">The sequence shown here is derived from an EMBL/GenBank/DDBJ whole genome shotgun (WGS) entry which is preliminary data.</text>
</comment>
<dbReference type="NCBIfam" id="TIGR03804">
    <property type="entry name" value="para_beta_helix"/>
    <property type="match status" value="1"/>
</dbReference>
<dbReference type="EMBL" id="JAAIYP010000026">
    <property type="protein sequence ID" value="NFV79351.1"/>
    <property type="molecule type" value="Genomic_DNA"/>
</dbReference>
<dbReference type="SUPFAM" id="SSF51126">
    <property type="entry name" value="Pectin lyase-like"/>
    <property type="match status" value="1"/>
</dbReference>
<feature type="domain" description="Carbohydrate-binding/sugar hydrolysis" evidence="2">
    <location>
        <begin position="50"/>
        <end position="205"/>
    </location>
</feature>
<keyword evidence="4" id="KW-1185">Reference proteome</keyword>
<evidence type="ECO:0000313" key="3">
    <source>
        <dbReference type="EMBL" id="NFV79351.1"/>
    </source>
</evidence>
<keyword evidence="1" id="KW-0732">Signal</keyword>
<dbReference type="InterPro" id="IPR006626">
    <property type="entry name" value="PbH1"/>
</dbReference>
<dbReference type="InterPro" id="IPR026464">
    <property type="entry name" value="NosD_copper_fam"/>
</dbReference>
<evidence type="ECO:0000259" key="2">
    <source>
        <dbReference type="SMART" id="SM00722"/>
    </source>
</evidence>